<protein>
    <submittedName>
        <fullName evidence="2">Uncharacterized protein</fullName>
    </submittedName>
</protein>
<feature type="compositionally biased region" description="Low complexity" evidence="1">
    <location>
        <begin position="88"/>
        <end position="101"/>
    </location>
</feature>
<evidence type="ECO:0000313" key="3">
    <source>
        <dbReference type="Proteomes" id="UP001222027"/>
    </source>
</evidence>
<name>A0AAV8P0T8_ENSVE</name>
<dbReference type="EMBL" id="JAQQAF010000009">
    <property type="protein sequence ID" value="KAJ8457911.1"/>
    <property type="molecule type" value="Genomic_DNA"/>
</dbReference>
<evidence type="ECO:0000256" key="1">
    <source>
        <dbReference type="SAM" id="MobiDB-lite"/>
    </source>
</evidence>
<organism evidence="2 3">
    <name type="scientific">Ensete ventricosum</name>
    <name type="common">Abyssinian banana</name>
    <name type="synonym">Musa ensete</name>
    <dbReference type="NCBI Taxonomy" id="4639"/>
    <lineage>
        <taxon>Eukaryota</taxon>
        <taxon>Viridiplantae</taxon>
        <taxon>Streptophyta</taxon>
        <taxon>Embryophyta</taxon>
        <taxon>Tracheophyta</taxon>
        <taxon>Spermatophyta</taxon>
        <taxon>Magnoliopsida</taxon>
        <taxon>Liliopsida</taxon>
        <taxon>Zingiberales</taxon>
        <taxon>Musaceae</taxon>
        <taxon>Ensete</taxon>
    </lineage>
</organism>
<reference evidence="2 3" key="1">
    <citation type="submission" date="2022-12" db="EMBL/GenBank/DDBJ databases">
        <title>Chromosome-scale assembly of the Ensete ventricosum genome.</title>
        <authorList>
            <person name="Dussert Y."/>
            <person name="Stocks J."/>
            <person name="Wendawek A."/>
            <person name="Woldeyes F."/>
            <person name="Nichols R.A."/>
            <person name="Borrell J.S."/>
        </authorList>
    </citation>
    <scope>NUCLEOTIDE SEQUENCE [LARGE SCALE GENOMIC DNA]</scope>
    <source>
        <strain evidence="3">cv. Maze</strain>
        <tissue evidence="2">Seeds</tissue>
    </source>
</reference>
<feature type="region of interest" description="Disordered" evidence="1">
    <location>
        <begin position="72"/>
        <end position="104"/>
    </location>
</feature>
<gene>
    <name evidence="2" type="ORF">OPV22_030837</name>
</gene>
<sequence length="121" mass="13569">MAATEVEDDDLFADLSKQIAMLIMDDEEEFPVECPTLPVQRLPCTPQIMMLPSSYGYEMAFRRERKGTGVFIPLSTAPTSKNRRPTRRSSTSVRNSATVASPIHPNHCSNSGVLTRHIYRV</sequence>
<dbReference type="PANTHER" id="PTHR34956">
    <property type="entry name" value="OS05G0397300 PROTEIN"/>
    <property type="match status" value="1"/>
</dbReference>
<dbReference type="Proteomes" id="UP001222027">
    <property type="component" value="Unassembled WGS sequence"/>
</dbReference>
<comment type="caution">
    <text evidence="2">The sequence shown here is derived from an EMBL/GenBank/DDBJ whole genome shotgun (WGS) entry which is preliminary data.</text>
</comment>
<evidence type="ECO:0000313" key="2">
    <source>
        <dbReference type="EMBL" id="KAJ8457911.1"/>
    </source>
</evidence>
<accession>A0AAV8P0T8</accession>
<dbReference type="PANTHER" id="PTHR34956:SF2">
    <property type="entry name" value="OS05G0397300 PROTEIN"/>
    <property type="match status" value="1"/>
</dbReference>
<dbReference type="AlphaFoldDB" id="A0AAV8P0T8"/>
<proteinExistence type="predicted"/>
<keyword evidence="3" id="KW-1185">Reference proteome</keyword>